<keyword evidence="12" id="KW-1185">Reference proteome</keyword>
<name>A0ABP7LI98_9SPHN</name>
<dbReference type="PROSITE" id="PS52029">
    <property type="entry name" value="LD_TPASE"/>
    <property type="match status" value="1"/>
</dbReference>
<evidence type="ECO:0000259" key="10">
    <source>
        <dbReference type="PROSITE" id="PS52029"/>
    </source>
</evidence>
<dbReference type="InterPro" id="IPR005490">
    <property type="entry name" value="LD_TPept_cat_dom"/>
</dbReference>
<keyword evidence="3" id="KW-0808">Transferase</keyword>
<keyword evidence="9" id="KW-0732">Signal</keyword>
<comment type="caution">
    <text evidence="11">The sequence shown here is derived from an EMBL/GenBank/DDBJ whole genome shotgun (WGS) entry which is preliminary data.</text>
</comment>
<evidence type="ECO:0000256" key="5">
    <source>
        <dbReference type="ARBA" id="ARBA00022984"/>
    </source>
</evidence>
<comment type="pathway">
    <text evidence="1 7">Cell wall biogenesis; peptidoglycan biosynthesis.</text>
</comment>
<dbReference type="PANTHER" id="PTHR41533:SF2">
    <property type="entry name" value="BLR7131 PROTEIN"/>
    <property type="match status" value="1"/>
</dbReference>
<feature type="active site" description="Proton donor/acceptor" evidence="7">
    <location>
        <position position="343"/>
    </location>
</feature>
<dbReference type="Proteomes" id="UP001500827">
    <property type="component" value="Unassembled WGS sequence"/>
</dbReference>
<dbReference type="InterPro" id="IPR045380">
    <property type="entry name" value="LD_TPept_scaffold_dom"/>
</dbReference>
<gene>
    <name evidence="11" type="ORF">GCM10022276_20270</name>
</gene>
<proteinExistence type="inferred from homology"/>
<evidence type="ECO:0000256" key="3">
    <source>
        <dbReference type="ARBA" id="ARBA00022679"/>
    </source>
</evidence>
<accession>A0ABP7LI98</accession>
<feature type="signal peptide" evidence="9">
    <location>
        <begin position="1"/>
        <end position="30"/>
    </location>
</feature>
<evidence type="ECO:0000313" key="11">
    <source>
        <dbReference type="EMBL" id="GAA3901457.1"/>
    </source>
</evidence>
<evidence type="ECO:0000256" key="6">
    <source>
        <dbReference type="ARBA" id="ARBA00023316"/>
    </source>
</evidence>
<evidence type="ECO:0000313" key="12">
    <source>
        <dbReference type="Proteomes" id="UP001500827"/>
    </source>
</evidence>
<dbReference type="EMBL" id="BAABBM010000001">
    <property type="protein sequence ID" value="GAA3901457.1"/>
    <property type="molecule type" value="Genomic_DNA"/>
</dbReference>
<keyword evidence="4 7" id="KW-0133">Cell shape</keyword>
<dbReference type="RefSeq" id="WP_344699570.1">
    <property type="nucleotide sequence ID" value="NZ_BAABBM010000001.1"/>
</dbReference>
<feature type="domain" description="L,D-TPase catalytic" evidence="10">
    <location>
        <begin position="237"/>
        <end position="391"/>
    </location>
</feature>
<feature type="chain" id="PRO_5045156625" description="L,D-TPase catalytic domain-containing protein" evidence="9">
    <location>
        <begin position="31"/>
        <end position="474"/>
    </location>
</feature>
<dbReference type="InterPro" id="IPR052905">
    <property type="entry name" value="LD-transpeptidase_YkuD-like"/>
</dbReference>
<feature type="compositionally biased region" description="Low complexity" evidence="8">
    <location>
        <begin position="43"/>
        <end position="55"/>
    </location>
</feature>
<protein>
    <recommendedName>
        <fullName evidence="10">L,D-TPase catalytic domain-containing protein</fullName>
    </recommendedName>
</protein>
<dbReference type="InterPro" id="IPR038063">
    <property type="entry name" value="Transpep_catalytic_dom"/>
</dbReference>
<reference evidence="12" key="1">
    <citation type="journal article" date="2019" name="Int. J. Syst. Evol. Microbiol.">
        <title>The Global Catalogue of Microorganisms (GCM) 10K type strain sequencing project: providing services to taxonomists for standard genome sequencing and annotation.</title>
        <authorList>
            <consortium name="The Broad Institute Genomics Platform"/>
            <consortium name="The Broad Institute Genome Sequencing Center for Infectious Disease"/>
            <person name="Wu L."/>
            <person name="Ma J."/>
        </authorList>
    </citation>
    <scope>NUCLEOTIDE SEQUENCE [LARGE SCALE GENOMIC DNA]</scope>
    <source>
        <strain evidence="12">JCM 17543</strain>
    </source>
</reference>
<evidence type="ECO:0000256" key="2">
    <source>
        <dbReference type="ARBA" id="ARBA00005992"/>
    </source>
</evidence>
<keyword evidence="5 7" id="KW-0573">Peptidoglycan synthesis</keyword>
<sequence>MNGLMLPKAKGATALMLLAGVAAFASPAFAQVKTGLATQVKPVAPKPAASTPATSRGTQEAPVPGNPDYAPTPGAAVPPPPPPPLPPVVWDLVSAEDLLSYIQQVGKDGLNPADYDPAGLASAIQSGNPAVVSPIATDRFNRLSNDLALGHVRKPARIDWWIVDKDIDPAKQDALLRSVMAQHNLRQTLDGLLPTHPQYAALKAALEMTPATDTAKINRIRLNMDRWRWLPRDLGQKYIIVNVPGFHATLVENGVNRWKQRAIAGKLSTPTPQLNATAVGVILNPAWNVPKSIEKEAAGKKGFIPIKAPDGKRVLYWQQPPGPTNALGQVKFVMPNSKAIYLHDTNARSRFNDSTRALSHGCVRTQHILDLATELLGDDGGQWTPDKIQATLDSKKTVQANFVKPLPVYIVYFSAAALIDGKIVDYKDLYGRDSKAMAAMQMKDGGASLTPPKVKPEDQASVPAKPKKEVATRN</sequence>
<dbReference type="SUPFAM" id="SSF141523">
    <property type="entry name" value="L,D-transpeptidase catalytic domain-like"/>
    <property type="match status" value="1"/>
</dbReference>
<evidence type="ECO:0000256" key="9">
    <source>
        <dbReference type="SAM" id="SignalP"/>
    </source>
</evidence>
<evidence type="ECO:0000256" key="7">
    <source>
        <dbReference type="PROSITE-ProRule" id="PRU01373"/>
    </source>
</evidence>
<dbReference type="Gene3D" id="2.40.440.10">
    <property type="entry name" value="L,D-transpeptidase catalytic domain-like"/>
    <property type="match status" value="1"/>
</dbReference>
<dbReference type="CDD" id="cd16913">
    <property type="entry name" value="YkuD_like"/>
    <property type="match status" value="1"/>
</dbReference>
<dbReference type="Pfam" id="PF03734">
    <property type="entry name" value="YkuD"/>
    <property type="match status" value="1"/>
</dbReference>
<comment type="similarity">
    <text evidence="2">Belongs to the YkuD family.</text>
</comment>
<feature type="region of interest" description="Disordered" evidence="8">
    <location>
        <begin position="43"/>
        <end position="83"/>
    </location>
</feature>
<keyword evidence="6 7" id="KW-0961">Cell wall biogenesis/degradation</keyword>
<dbReference type="Pfam" id="PF20142">
    <property type="entry name" value="Scaffold"/>
    <property type="match status" value="1"/>
</dbReference>
<feature type="active site" description="Nucleophile" evidence="7">
    <location>
        <position position="362"/>
    </location>
</feature>
<feature type="region of interest" description="Disordered" evidence="8">
    <location>
        <begin position="442"/>
        <end position="474"/>
    </location>
</feature>
<evidence type="ECO:0000256" key="4">
    <source>
        <dbReference type="ARBA" id="ARBA00022960"/>
    </source>
</evidence>
<evidence type="ECO:0000256" key="8">
    <source>
        <dbReference type="SAM" id="MobiDB-lite"/>
    </source>
</evidence>
<dbReference type="PANTHER" id="PTHR41533">
    <property type="entry name" value="L,D-TRANSPEPTIDASE HI_1667-RELATED"/>
    <property type="match status" value="1"/>
</dbReference>
<organism evidence="11 12">
    <name type="scientific">Sphingomonas limnosediminicola</name>
    <dbReference type="NCBI Taxonomy" id="940133"/>
    <lineage>
        <taxon>Bacteria</taxon>
        <taxon>Pseudomonadati</taxon>
        <taxon>Pseudomonadota</taxon>
        <taxon>Alphaproteobacteria</taxon>
        <taxon>Sphingomonadales</taxon>
        <taxon>Sphingomonadaceae</taxon>
        <taxon>Sphingomonas</taxon>
    </lineage>
</organism>
<evidence type="ECO:0000256" key="1">
    <source>
        <dbReference type="ARBA" id="ARBA00004752"/>
    </source>
</evidence>